<feature type="compositionally biased region" description="Polar residues" evidence="2">
    <location>
        <begin position="534"/>
        <end position="543"/>
    </location>
</feature>
<organism evidence="3 4">
    <name type="scientific">Geranomyces variabilis</name>
    <dbReference type="NCBI Taxonomy" id="109894"/>
    <lineage>
        <taxon>Eukaryota</taxon>
        <taxon>Fungi</taxon>
        <taxon>Fungi incertae sedis</taxon>
        <taxon>Chytridiomycota</taxon>
        <taxon>Chytridiomycota incertae sedis</taxon>
        <taxon>Chytridiomycetes</taxon>
        <taxon>Spizellomycetales</taxon>
        <taxon>Powellomycetaceae</taxon>
        <taxon>Geranomyces</taxon>
    </lineage>
</organism>
<feature type="coiled-coil region" evidence="1">
    <location>
        <begin position="450"/>
        <end position="505"/>
    </location>
</feature>
<feature type="compositionally biased region" description="Low complexity" evidence="2">
    <location>
        <begin position="178"/>
        <end position="190"/>
    </location>
</feature>
<feature type="region of interest" description="Disordered" evidence="2">
    <location>
        <begin position="518"/>
        <end position="563"/>
    </location>
</feature>
<evidence type="ECO:0000313" key="3">
    <source>
        <dbReference type="EMBL" id="KAJ3182020.1"/>
    </source>
</evidence>
<feature type="region of interest" description="Disordered" evidence="2">
    <location>
        <begin position="386"/>
        <end position="407"/>
    </location>
</feature>
<name>A0AAD5TTD4_9FUNG</name>
<feature type="compositionally biased region" description="Polar residues" evidence="2">
    <location>
        <begin position="551"/>
        <end position="562"/>
    </location>
</feature>
<evidence type="ECO:0000256" key="2">
    <source>
        <dbReference type="SAM" id="MobiDB-lite"/>
    </source>
</evidence>
<comment type="caution">
    <text evidence="3">The sequence shown here is derived from an EMBL/GenBank/DDBJ whole genome shotgun (WGS) entry which is preliminary data.</text>
</comment>
<feature type="compositionally biased region" description="Low complexity" evidence="2">
    <location>
        <begin position="33"/>
        <end position="42"/>
    </location>
</feature>
<feature type="compositionally biased region" description="Polar residues" evidence="2">
    <location>
        <begin position="386"/>
        <end position="406"/>
    </location>
</feature>
<keyword evidence="1" id="KW-0175">Coiled coil</keyword>
<feature type="compositionally biased region" description="Low complexity" evidence="2">
    <location>
        <begin position="133"/>
        <end position="163"/>
    </location>
</feature>
<feature type="region of interest" description="Disordered" evidence="2">
    <location>
        <begin position="258"/>
        <end position="287"/>
    </location>
</feature>
<feature type="compositionally biased region" description="Basic and acidic residues" evidence="2">
    <location>
        <begin position="114"/>
        <end position="123"/>
    </location>
</feature>
<proteinExistence type="predicted"/>
<feature type="compositionally biased region" description="Basic and acidic residues" evidence="2">
    <location>
        <begin position="277"/>
        <end position="286"/>
    </location>
</feature>
<feature type="compositionally biased region" description="Low complexity" evidence="2">
    <location>
        <begin position="63"/>
        <end position="89"/>
    </location>
</feature>
<protein>
    <submittedName>
        <fullName evidence="3">Uncharacterized protein</fullName>
    </submittedName>
</protein>
<gene>
    <name evidence="3" type="ORF">HDU87_000360</name>
</gene>
<feature type="region of interest" description="Disordered" evidence="2">
    <location>
        <begin position="1"/>
        <end position="190"/>
    </location>
</feature>
<dbReference type="EMBL" id="JADGJQ010000010">
    <property type="protein sequence ID" value="KAJ3182020.1"/>
    <property type="molecule type" value="Genomic_DNA"/>
</dbReference>
<feature type="compositionally biased region" description="Pro residues" evidence="2">
    <location>
        <begin position="168"/>
        <end position="177"/>
    </location>
</feature>
<evidence type="ECO:0000256" key="1">
    <source>
        <dbReference type="SAM" id="Coils"/>
    </source>
</evidence>
<accession>A0AAD5TTD4</accession>
<sequence>MAGAPPRRIPQPALRTAAPLHSVRSAGPPLRAPAPIQARQARTASTNPHAPPQPTSLASRKLPIPSSSRPAAAKSPSAPASRARAAPSPVGRTTKRTTLVDRQRLDGVPPRVADAQERRRPQEDGAGAAVVKPRPASRISRPISAASIPPTNTTKTTTTTTSRRPSRSTPPPPPPPAQLTTTTSLQSATAASLDAARQQIYLRSIAAELASKDAMIAYAERELECLAREVRRERFCAVEARRRADVLKREISALDPGRVWDGDAGEEEEGSDVGNAEVERPADEGVTRSVMGRVGAQAHAHVPCSAEPLGIPGLSAHPTQCATAEILDGVSTVGAEEMSPASSAMRTIVEDATAENGEPTGQRDEMPDTTTVQIRHDEDPLLDLANISQSNTNSPTDPNFPNSPSNATVTLITHHALTLAAAAEQAIADALDSSNSPTTTADTPQHGAQIAALEQTIANLQAERDDARRLQDAAEGLMAEMRGGERKAREEAARLVARCDELEREREALAYVNDVETRDVGTEIDDDSGHDQLEQPSQSQKQNLVAADPQATPSASQPSQADDLTRLRAQRDHFRAESAYYKHALANRVSTATTTIVPTTPVNKSEAATPPKLQTTPRGSCTCAQQLRVLADENRGLQSRIAWMQEQSAAKRRVEDEGVRRLSGVLVDENAGLVARCARLEMELEVTKCNNALEKVSFSRYIDIMPLFFQQSRSQRTAEVAALKAGCADLRQQVRALQTQKTTADHSRRLSCSAIFE</sequence>
<reference evidence="3" key="1">
    <citation type="submission" date="2020-05" db="EMBL/GenBank/DDBJ databases">
        <title>Phylogenomic resolution of chytrid fungi.</title>
        <authorList>
            <person name="Stajich J.E."/>
            <person name="Amses K."/>
            <person name="Simmons R."/>
            <person name="Seto K."/>
            <person name="Myers J."/>
            <person name="Bonds A."/>
            <person name="Quandt C.A."/>
            <person name="Barry K."/>
            <person name="Liu P."/>
            <person name="Grigoriev I."/>
            <person name="Longcore J.E."/>
            <person name="James T.Y."/>
        </authorList>
    </citation>
    <scope>NUCLEOTIDE SEQUENCE</scope>
    <source>
        <strain evidence="3">JEL0379</strain>
    </source>
</reference>
<keyword evidence="4" id="KW-1185">Reference proteome</keyword>
<dbReference type="Proteomes" id="UP001212152">
    <property type="component" value="Unassembled WGS sequence"/>
</dbReference>
<feature type="compositionally biased region" description="Basic and acidic residues" evidence="2">
    <location>
        <begin position="518"/>
        <end position="533"/>
    </location>
</feature>
<evidence type="ECO:0000313" key="4">
    <source>
        <dbReference type="Proteomes" id="UP001212152"/>
    </source>
</evidence>
<dbReference type="AlphaFoldDB" id="A0AAD5TTD4"/>